<feature type="region of interest" description="Disordered" evidence="1">
    <location>
        <begin position="1"/>
        <end position="51"/>
    </location>
</feature>
<dbReference type="OrthoDB" id="659384at2759"/>
<dbReference type="EMBL" id="JAMQYH010000004">
    <property type="protein sequence ID" value="KAJ1691083.1"/>
    <property type="molecule type" value="Genomic_DNA"/>
</dbReference>
<dbReference type="AlphaFoldDB" id="A0A9Q0CBX8"/>
<accession>A0A9Q0CBX8</accession>
<evidence type="ECO:0000313" key="4">
    <source>
        <dbReference type="Proteomes" id="UP001151287"/>
    </source>
</evidence>
<proteinExistence type="predicted"/>
<evidence type="ECO:0000313" key="3">
    <source>
        <dbReference type="EMBL" id="KAJ1691083.1"/>
    </source>
</evidence>
<sequence length="723" mass="83016">MPPRPAPQGHGRQRRRRTTSRSDASEASEPKLLPLPREQFRGNEKWTPSIHRPQIKAKPAIYDRLSALGLIHFARMGHVPLDRSLLQGLAMFWRPETHSFHFPIGEMTVTLEDVAFLFGLPTTGAPVTGRSDGEWQTKTAELLMPPNFENQDLEDMFRKGYVYHIKLVNLRALYSHEPHEDSPEEYLDRYTRALALELFGCVMFPDNSSNAVPAIYLSLLQHVRGSDVVKYNWGAAVLACLYRALDTASVHGPSRIPGPWLLLQLWSWTRFLACRPKALEDFTNWGQPTIETCVSFGRKWTVNKTFDAPHNSGESYARDVFMLTNPEIIIWRPYANLQFLLPPVVIDYAAFCARVPCIHFWMIEWQLSDRVMRQFGLFQTVPPPPPVDWSTMEKLHAYNHITYRRRDWGDLFNEAVNKWANLHECQVQETRPWTEENMSDYLLWYRAQGGADICLPALAYEGTPSDTQYLHQTPAHRAHLQQIMKDVFDAMAMVLKKGWRRAGKMMLRSCSTRFDIANEPHSYKLKLKEEDFNLRDWDHAYFAQLTPTPIAEASSSAARRSTHRPRVESQSQTEIPSTYPQTQTQTQTQHTPPPDMYHPFYPHSQGIFMPYPSPPPLYYSQPSFTPTPVPHTPQTPMGFSRFGESYMPGFGSASVTHYAEASSSAAVMPQRRDIPTTEGLPRNRSRREGVQAPERFTPQTPYGIRYGHYYGGSRDAQQQQDAE</sequence>
<keyword evidence="4" id="KW-1185">Reference proteome</keyword>
<comment type="caution">
    <text evidence="3">The sequence shown here is derived from an EMBL/GenBank/DDBJ whole genome shotgun (WGS) entry which is preliminary data.</text>
</comment>
<dbReference type="Proteomes" id="UP001151287">
    <property type="component" value="Unassembled WGS sequence"/>
</dbReference>
<dbReference type="InterPro" id="IPR044824">
    <property type="entry name" value="MAIN-like"/>
</dbReference>
<dbReference type="PANTHER" id="PTHR46033:SF71">
    <property type="entry name" value="OS11G0534500 PROTEIN"/>
    <property type="match status" value="1"/>
</dbReference>
<dbReference type="PANTHER" id="PTHR46033">
    <property type="entry name" value="PROTEIN MAIN-LIKE 2"/>
    <property type="match status" value="1"/>
</dbReference>
<evidence type="ECO:0000259" key="2">
    <source>
        <dbReference type="Pfam" id="PF10536"/>
    </source>
</evidence>
<dbReference type="InterPro" id="IPR019557">
    <property type="entry name" value="AminoTfrase-like_pln_mobile"/>
</dbReference>
<dbReference type="GO" id="GO:0010073">
    <property type="term" value="P:meristem maintenance"/>
    <property type="evidence" value="ECO:0007669"/>
    <property type="project" value="InterPro"/>
</dbReference>
<dbReference type="Pfam" id="PF10536">
    <property type="entry name" value="PMD"/>
    <property type="match status" value="1"/>
</dbReference>
<organism evidence="3 4">
    <name type="scientific">Rhynchospora breviuscula</name>
    <dbReference type="NCBI Taxonomy" id="2022672"/>
    <lineage>
        <taxon>Eukaryota</taxon>
        <taxon>Viridiplantae</taxon>
        <taxon>Streptophyta</taxon>
        <taxon>Embryophyta</taxon>
        <taxon>Tracheophyta</taxon>
        <taxon>Spermatophyta</taxon>
        <taxon>Magnoliopsida</taxon>
        <taxon>Liliopsida</taxon>
        <taxon>Poales</taxon>
        <taxon>Cyperaceae</taxon>
        <taxon>Cyperoideae</taxon>
        <taxon>Rhynchosporeae</taxon>
        <taxon>Rhynchospora</taxon>
    </lineage>
</organism>
<reference evidence="3" key="1">
    <citation type="journal article" date="2022" name="Cell">
        <title>Repeat-based holocentromeres influence genome architecture and karyotype evolution.</title>
        <authorList>
            <person name="Hofstatter P.G."/>
            <person name="Thangavel G."/>
            <person name="Lux T."/>
            <person name="Neumann P."/>
            <person name="Vondrak T."/>
            <person name="Novak P."/>
            <person name="Zhang M."/>
            <person name="Costa L."/>
            <person name="Castellani M."/>
            <person name="Scott A."/>
            <person name="Toegelov H."/>
            <person name="Fuchs J."/>
            <person name="Mata-Sucre Y."/>
            <person name="Dias Y."/>
            <person name="Vanzela A.L.L."/>
            <person name="Huettel B."/>
            <person name="Almeida C.C.S."/>
            <person name="Simkova H."/>
            <person name="Souza G."/>
            <person name="Pedrosa-Harand A."/>
            <person name="Macas J."/>
            <person name="Mayer K.F.X."/>
            <person name="Houben A."/>
            <person name="Marques A."/>
        </authorList>
    </citation>
    <scope>NUCLEOTIDE SEQUENCE</scope>
    <source>
        <strain evidence="3">RhyBre1mFocal</strain>
    </source>
</reference>
<feature type="region of interest" description="Disordered" evidence="1">
    <location>
        <begin position="674"/>
        <end position="723"/>
    </location>
</feature>
<feature type="region of interest" description="Disordered" evidence="1">
    <location>
        <begin position="552"/>
        <end position="599"/>
    </location>
</feature>
<gene>
    <name evidence="3" type="ORF">LUZ63_015238</name>
</gene>
<name>A0A9Q0CBX8_9POAL</name>
<feature type="domain" description="Aminotransferase-like plant mobile" evidence="2">
    <location>
        <begin position="69"/>
        <end position="446"/>
    </location>
</feature>
<evidence type="ECO:0000256" key="1">
    <source>
        <dbReference type="SAM" id="MobiDB-lite"/>
    </source>
</evidence>
<feature type="compositionally biased region" description="Low complexity" evidence="1">
    <location>
        <begin position="576"/>
        <end position="590"/>
    </location>
</feature>
<protein>
    <recommendedName>
        <fullName evidence="2">Aminotransferase-like plant mobile domain-containing protein</fullName>
    </recommendedName>
</protein>